<feature type="compositionally biased region" description="Basic and acidic residues" evidence="6">
    <location>
        <begin position="297"/>
        <end position="332"/>
    </location>
</feature>
<dbReference type="InterPro" id="IPR055431">
    <property type="entry name" value="RsgI_M"/>
</dbReference>
<dbReference type="AlphaFoldDB" id="A0A2L2XFN0"/>
<evidence type="ECO:0000313" key="9">
    <source>
        <dbReference type="EMBL" id="GBF35048.1"/>
    </source>
</evidence>
<evidence type="ECO:0000256" key="6">
    <source>
        <dbReference type="SAM" id="MobiDB-lite"/>
    </source>
</evidence>
<keyword evidence="3 7" id="KW-0812">Transmembrane</keyword>
<dbReference type="PROSITE" id="PS51849">
    <property type="entry name" value="RSGI_N"/>
    <property type="match status" value="1"/>
</dbReference>
<accession>A0A2L2XFN0</accession>
<name>A0A2L2XFN0_9FIRM</name>
<dbReference type="Proteomes" id="UP000239549">
    <property type="component" value="Unassembled WGS sequence"/>
</dbReference>
<feature type="compositionally biased region" description="Polar residues" evidence="6">
    <location>
        <begin position="344"/>
        <end position="353"/>
    </location>
</feature>
<organism evidence="9 10">
    <name type="scientific">Desulfocucumis palustris</name>
    <dbReference type="NCBI Taxonomy" id="1898651"/>
    <lineage>
        <taxon>Bacteria</taxon>
        <taxon>Bacillati</taxon>
        <taxon>Bacillota</taxon>
        <taxon>Clostridia</taxon>
        <taxon>Eubacteriales</taxon>
        <taxon>Desulfocucumaceae</taxon>
        <taxon>Desulfocucumis</taxon>
    </lineage>
</organism>
<dbReference type="InterPro" id="IPR024449">
    <property type="entry name" value="Anti-sigma_RsgI_N"/>
</dbReference>
<proteinExistence type="predicted"/>
<comment type="caution">
    <text evidence="9">The sequence shown here is derived from an EMBL/GenBank/DDBJ whole genome shotgun (WGS) entry which is preliminary data.</text>
</comment>
<dbReference type="Pfam" id="PF12791">
    <property type="entry name" value="RsgI_N"/>
    <property type="match status" value="1"/>
</dbReference>
<keyword evidence="2" id="KW-1003">Cell membrane</keyword>
<evidence type="ECO:0000256" key="5">
    <source>
        <dbReference type="ARBA" id="ARBA00023136"/>
    </source>
</evidence>
<reference evidence="10" key="1">
    <citation type="submission" date="2018-02" db="EMBL/GenBank/DDBJ databases">
        <title>Genome sequence of Desulfocucumis palustris strain NAW-5.</title>
        <authorList>
            <person name="Watanabe M."/>
            <person name="Kojima H."/>
            <person name="Fukui M."/>
        </authorList>
    </citation>
    <scope>NUCLEOTIDE SEQUENCE [LARGE SCALE GENOMIC DNA]</scope>
    <source>
        <strain evidence="10">NAW-5</strain>
    </source>
</reference>
<dbReference type="RefSeq" id="WP_104373184.1">
    <property type="nucleotide sequence ID" value="NZ_BFAV01000157.1"/>
</dbReference>
<evidence type="ECO:0000259" key="8">
    <source>
        <dbReference type="PROSITE" id="PS51849"/>
    </source>
</evidence>
<dbReference type="OrthoDB" id="9800626at2"/>
<evidence type="ECO:0000256" key="4">
    <source>
        <dbReference type="ARBA" id="ARBA00022989"/>
    </source>
</evidence>
<keyword evidence="10" id="KW-1185">Reference proteome</keyword>
<feature type="compositionally biased region" description="Basic and acidic residues" evidence="6">
    <location>
        <begin position="362"/>
        <end position="386"/>
    </location>
</feature>
<gene>
    <name evidence="9" type="ORF">DCCM_4169</name>
</gene>
<keyword evidence="4 7" id="KW-1133">Transmembrane helix</keyword>
<feature type="region of interest" description="Disordered" evidence="6">
    <location>
        <begin position="266"/>
        <end position="386"/>
    </location>
</feature>
<dbReference type="GO" id="GO:0005886">
    <property type="term" value="C:plasma membrane"/>
    <property type="evidence" value="ECO:0007669"/>
    <property type="project" value="UniProtKB-SubCell"/>
</dbReference>
<feature type="domain" description="RsgI N-terminal anti-sigma" evidence="8">
    <location>
        <begin position="6"/>
        <end position="54"/>
    </location>
</feature>
<feature type="transmembrane region" description="Helical" evidence="7">
    <location>
        <begin position="56"/>
        <end position="77"/>
    </location>
</feature>
<dbReference type="Pfam" id="PF23750">
    <property type="entry name" value="RsgI_M"/>
    <property type="match status" value="1"/>
</dbReference>
<protein>
    <recommendedName>
        <fullName evidence="8">RsgI N-terminal anti-sigma domain-containing protein</fullName>
    </recommendedName>
</protein>
<evidence type="ECO:0000256" key="1">
    <source>
        <dbReference type="ARBA" id="ARBA00004162"/>
    </source>
</evidence>
<dbReference type="EMBL" id="BFAV01000157">
    <property type="protein sequence ID" value="GBF35048.1"/>
    <property type="molecule type" value="Genomic_DNA"/>
</dbReference>
<sequence length="399" mass="43601">MNNKIVSGVVVELKTASCIVMTPEGGFEEVRLPVNQVRLGDEISSRAVPARGARFGIIRILAAAAALLVIFLTGYSLTDGLQPQAAAYVSLDINPSIELGIDGQSRIIDARGLNEDGKKLLLNMHLKKLPLSQGLSNIVEEAIHLGYIKEGQENLILSTLVYSNEKTVAEKAELKQVVKPQSVEEAIEKPLTANSMESRVVVEEVRPELREKAVKAGVSSGKMLFKERAGDNHVKVEIEELKRENLQQLEKSKNIRLEKLFPGEGKKKLQIGDRGNKSSGAIQSFPARPAVKTQGLRGRDNELKRAGGEKGRSSDIEKGATGKSTGRDDYKRAKSGGVPVFPDQSKQNKSGNGKESGAFPKKQPDKKDARGETVKKGQRENEKSGIRDIWKSYLWSKGD</sequence>
<evidence type="ECO:0000256" key="7">
    <source>
        <dbReference type="SAM" id="Phobius"/>
    </source>
</evidence>
<comment type="subcellular location">
    <subcellularLocation>
        <location evidence="1">Cell membrane</location>
        <topology evidence="1">Single-pass membrane protein</topology>
    </subcellularLocation>
</comment>
<keyword evidence="5 7" id="KW-0472">Membrane</keyword>
<evidence type="ECO:0000313" key="10">
    <source>
        <dbReference type="Proteomes" id="UP000239549"/>
    </source>
</evidence>
<feature type="compositionally biased region" description="Basic and acidic residues" evidence="6">
    <location>
        <begin position="266"/>
        <end position="276"/>
    </location>
</feature>
<evidence type="ECO:0000256" key="2">
    <source>
        <dbReference type="ARBA" id="ARBA00022475"/>
    </source>
</evidence>
<evidence type="ECO:0000256" key="3">
    <source>
        <dbReference type="ARBA" id="ARBA00022692"/>
    </source>
</evidence>